<keyword evidence="3" id="KW-0732">Signal</keyword>
<evidence type="ECO:0000256" key="2">
    <source>
        <dbReference type="ARBA" id="ARBA00007639"/>
    </source>
</evidence>
<dbReference type="PANTHER" id="PTHR46847:SF1">
    <property type="entry name" value="D-ALLOSE-BINDING PERIPLASMIC PROTEIN-RELATED"/>
    <property type="match status" value="1"/>
</dbReference>
<proteinExistence type="inferred from homology"/>
<evidence type="ECO:0000259" key="5">
    <source>
        <dbReference type="Pfam" id="PF13407"/>
    </source>
</evidence>
<protein>
    <submittedName>
        <fullName evidence="6">TMAO reductase system periplasmic protein TorT</fullName>
    </submittedName>
</protein>
<keyword evidence="4" id="KW-0472">Membrane</keyword>
<keyword evidence="4" id="KW-1133">Transmembrane helix</keyword>
<evidence type="ECO:0000313" key="7">
    <source>
        <dbReference type="Proteomes" id="UP000095679"/>
    </source>
</evidence>
<feature type="transmembrane region" description="Helical" evidence="4">
    <location>
        <begin position="7"/>
        <end position="28"/>
    </location>
</feature>
<dbReference type="Proteomes" id="UP000095679">
    <property type="component" value="Unassembled WGS sequence"/>
</dbReference>
<accession>A0A173ZTE0</accession>
<sequence length="324" mass="36448">MKNGKRSFILTEIILGMLVVILAFFMLYNKNEDKTERIAVIIPDIEESQWSAFKYGLKMASQEYGVNTILISKSNINLSEDEMEVVKQEIDKGADAVIVKMTGNSNEYSQLKKIQKKVPIMLAGESLAEIKKQSDIPVTEPDQYEMGVALVQKLLEKNNGNLSGKKIGIFLENSNSEADLNRREGVCDTLKGTGAEIVWTVSRDEEIKRNTTLQSQRKVDIVLALDDTSFVEAGESVKQNNLYGAIVYGIGNSTEAVYYLDARWAECLIVPDEFTAGYQCVAETVNALRKTFYQMKNQEVPYTVLTRDNLFSKENQDLLFTLSK</sequence>
<dbReference type="GO" id="GO:0030313">
    <property type="term" value="C:cell envelope"/>
    <property type="evidence" value="ECO:0007669"/>
    <property type="project" value="UniProtKB-SubCell"/>
</dbReference>
<dbReference type="GO" id="GO:0030246">
    <property type="term" value="F:carbohydrate binding"/>
    <property type="evidence" value="ECO:0007669"/>
    <property type="project" value="UniProtKB-ARBA"/>
</dbReference>
<comment type="subcellular location">
    <subcellularLocation>
        <location evidence="1">Cell envelope</location>
    </subcellularLocation>
</comment>
<comment type="similarity">
    <text evidence="2">Belongs to the bacterial solute-binding protein 2 family.</text>
</comment>
<gene>
    <name evidence="6" type="ORF">ERS852450_00626</name>
</gene>
<organism evidence="6 7">
    <name type="scientific">Anaerobutyricum hallii</name>
    <dbReference type="NCBI Taxonomy" id="39488"/>
    <lineage>
        <taxon>Bacteria</taxon>
        <taxon>Bacillati</taxon>
        <taxon>Bacillota</taxon>
        <taxon>Clostridia</taxon>
        <taxon>Lachnospirales</taxon>
        <taxon>Lachnospiraceae</taxon>
        <taxon>Anaerobutyricum</taxon>
    </lineage>
</organism>
<dbReference type="PANTHER" id="PTHR46847">
    <property type="entry name" value="D-ALLOSE-BINDING PERIPLASMIC PROTEIN-RELATED"/>
    <property type="match status" value="1"/>
</dbReference>
<dbReference type="Gene3D" id="3.40.50.2300">
    <property type="match status" value="2"/>
</dbReference>
<feature type="domain" description="Periplasmic binding protein" evidence="5">
    <location>
        <begin position="38"/>
        <end position="289"/>
    </location>
</feature>
<dbReference type="AlphaFoldDB" id="A0A173ZTE0"/>
<dbReference type="RefSeq" id="WP_055298046.1">
    <property type="nucleotide sequence ID" value="NZ_BLYK01000067.1"/>
</dbReference>
<evidence type="ECO:0000256" key="1">
    <source>
        <dbReference type="ARBA" id="ARBA00004196"/>
    </source>
</evidence>
<evidence type="ECO:0000256" key="4">
    <source>
        <dbReference type="SAM" id="Phobius"/>
    </source>
</evidence>
<dbReference type="Pfam" id="PF13407">
    <property type="entry name" value="Peripla_BP_4"/>
    <property type="match status" value="1"/>
</dbReference>
<evidence type="ECO:0000313" key="6">
    <source>
        <dbReference type="EMBL" id="CUN78485.1"/>
    </source>
</evidence>
<dbReference type="EMBL" id="CYZL01000004">
    <property type="protein sequence ID" value="CUN78485.1"/>
    <property type="molecule type" value="Genomic_DNA"/>
</dbReference>
<dbReference type="InterPro" id="IPR025997">
    <property type="entry name" value="SBP_2_dom"/>
</dbReference>
<dbReference type="SUPFAM" id="SSF53822">
    <property type="entry name" value="Periplasmic binding protein-like I"/>
    <property type="match status" value="1"/>
</dbReference>
<evidence type="ECO:0000256" key="3">
    <source>
        <dbReference type="ARBA" id="ARBA00022729"/>
    </source>
</evidence>
<dbReference type="InterPro" id="IPR028082">
    <property type="entry name" value="Peripla_BP_I"/>
</dbReference>
<reference evidence="6 7" key="1">
    <citation type="submission" date="2015-09" db="EMBL/GenBank/DDBJ databases">
        <authorList>
            <consortium name="Pathogen Informatics"/>
        </authorList>
    </citation>
    <scope>NUCLEOTIDE SEQUENCE [LARGE SCALE GENOMIC DNA]</scope>
    <source>
        <strain evidence="6 7">2789STDY5834835</strain>
    </source>
</reference>
<name>A0A173ZTE0_9FIRM</name>
<keyword evidence="4" id="KW-0812">Transmembrane</keyword>